<dbReference type="PaxDb" id="4081-Solyc07g019620.1.1"/>
<keyword evidence="1" id="KW-0547">Nucleotide-binding</keyword>
<evidence type="ECO:0000313" key="3">
    <source>
        <dbReference type="Proteomes" id="UP000004994"/>
    </source>
</evidence>
<dbReference type="InterPro" id="IPR045864">
    <property type="entry name" value="aa-tRNA-synth_II/BPL/LPL"/>
</dbReference>
<proteinExistence type="predicted"/>
<organism evidence="2">
    <name type="scientific">Solanum lycopersicum</name>
    <name type="common">Tomato</name>
    <name type="synonym">Lycopersicon esculentum</name>
    <dbReference type="NCBI Taxonomy" id="4081"/>
    <lineage>
        <taxon>Eukaryota</taxon>
        <taxon>Viridiplantae</taxon>
        <taxon>Streptophyta</taxon>
        <taxon>Embryophyta</taxon>
        <taxon>Tracheophyta</taxon>
        <taxon>Spermatophyta</taxon>
        <taxon>Magnoliopsida</taxon>
        <taxon>eudicotyledons</taxon>
        <taxon>Gunneridae</taxon>
        <taxon>Pentapetalae</taxon>
        <taxon>asterids</taxon>
        <taxon>lamiids</taxon>
        <taxon>Solanales</taxon>
        <taxon>Solanaceae</taxon>
        <taxon>Solanoideae</taxon>
        <taxon>Solaneae</taxon>
        <taxon>Solanum</taxon>
        <taxon>Solanum subgen. Lycopersicon</taxon>
    </lineage>
</organism>
<dbReference type="Gramene" id="Solyc07g019620.2.1">
    <property type="protein sequence ID" value="Solyc07g019620.2.1"/>
    <property type="gene ID" value="Solyc07g019620.2"/>
</dbReference>
<dbReference type="EnsemblPlants" id="Solyc07g019620.2.1">
    <property type="protein sequence ID" value="Solyc07g019620.2.1"/>
    <property type="gene ID" value="Solyc07g019620.2"/>
</dbReference>
<dbReference type="InParanoid" id="A0A3Q7I301"/>
<dbReference type="PANTHER" id="PTHR42918">
    <property type="entry name" value="LYSYL-TRNA SYNTHETASE"/>
    <property type="match status" value="1"/>
</dbReference>
<name>A0A3Q7I301_SOLLC</name>
<reference evidence="2" key="1">
    <citation type="journal article" date="2012" name="Nature">
        <title>The tomato genome sequence provides insights into fleshy fruit evolution.</title>
        <authorList>
            <consortium name="Tomato Genome Consortium"/>
        </authorList>
    </citation>
    <scope>NUCLEOTIDE SEQUENCE [LARGE SCALE GENOMIC DNA]</scope>
    <source>
        <strain evidence="2">cv. Heinz 1706</strain>
    </source>
</reference>
<evidence type="ECO:0000256" key="1">
    <source>
        <dbReference type="ARBA" id="ARBA00022741"/>
    </source>
</evidence>
<dbReference type="Proteomes" id="UP000004994">
    <property type="component" value="Chromosome 7"/>
</dbReference>
<dbReference type="STRING" id="4081.A0A3Q7I301"/>
<reference evidence="2" key="2">
    <citation type="submission" date="2019-01" db="UniProtKB">
        <authorList>
            <consortium name="EnsemblPlants"/>
        </authorList>
    </citation>
    <scope>IDENTIFICATION</scope>
    <source>
        <strain evidence="2">cv. Heinz 1706</strain>
    </source>
</reference>
<sequence length="83" mass="9618">MVKEHTDDYIIKYHAKGLESDPIEIDFTPPFRRIDMVEELEKIANLNILKDLSSDDTNKYLIDACAKFEIRCALSLTTTRLLD</sequence>
<dbReference type="AlphaFoldDB" id="A0A3Q7I301"/>
<keyword evidence="3" id="KW-1185">Reference proteome</keyword>
<dbReference type="Gene3D" id="3.30.930.10">
    <property type="entry name" value="Bira Bifunctional Protein, Domain 2"/>
    <property type="match status" value="1"/>
</dbReference>
<protein>
    <submittedName>
        <fullName evidence="2">Uncharacterized protein</fullName>
    </submittedName>
</protein>
<accession>A0A3Q7I301</accession>
<evidence type="ECO:0000313" key="2">
    <source>
        <dbReference type="EnsemblPlants" id="Solyc07g019620.2.1"/>
    </source>
</evidence>
<dbReference type="PANTHER" id="PTHR42918:SF9">
    <property type="entry name" value="LYSINE--TRNA LIGASE"/>
    <property type="match status" value="1"/>
</dbReference>